<evidence type="ECO:0000313" key="1">
    <source>
        <dbReference type="EMBL" id="URE40546.1"/>
    </source>
</evidence>
<feature type="non-terminal residue" evidence="1">
    <location>
        <position position="1"/>
    </location>
</feature>
<sequence length="65" mass="7759">RRKETWRNTSRGRRLFTIFKSVCPPSGNCAFSKVSFLEIRRRRWKEPQDILSHEGYRVSCARTSI</sequence>
<keyword evidence="2" id="KW-1185">Reference proteome</keyword>
<name>A0A9E7HVT4_9LILI</name>
<protein>
    <submittedName>
        <fullName evidence="1">Uncharacterized protein</fullName>
    </submittedName>
</protein>
<gene>
    <name evidence="1" type="ORF">MUK42_12713</name>
</gene>
<organism evidence="1 2">
    <name type="scientific">Musa troglodytarum</name>
    <name type="common">fe'i banana</name>
    <dbReference type="NCBI Taxonomy" id="320322"/>
    <lineage>
        <taxon>Eukaryota</taxon>
        <taxon>Viridiplantae</taxon>
        <taxon>Streptophyta</taxon>
        <taxon>Embryophyta</taxon>
        <taxon>Tracheophyta</taxon>
        <taxon>Spermatophyta</taxon>
        <taxon>Magnoliopsida</taxon>
        <taxon>Liliopsida</taxon>
        <taxon>Zingiberales</taxon>
        <taxon>Musaceae</taxon>
        <taxon>Musa</taxon>
    </lineage>
</organism>
<evidence type="ECO:0000313" key="2">
    <source>
        <dbReference type="Proteomes" id="UP001055439"/>
    </source>
</evidence>
<accession>A0A9E7HVT4</accession>
<reference evidence="1" key="1">
    <citation type="submission" date="2022-05" db="EMBL/GenBank/DDBJ databases">
        <title>The Musa troglodytarum L. genome provides insights into the mechanism of non-climacteric behaviour and enrichment of carotenoids.</title>
        <authorList>
            <person name="Wang J."/>
        </authorList>
    </citation>
    <scope>NUCLEOTIDE SEQUENCE</scope>
    <source>
        <tissue evidence="1">Leaf</tissue>
    </source>
</reference>
<dbReference type="EMBL" id="CP097510">
    <property type="protein sequence ID" value="URE40546.1"/>
    <property type="molecule type" value="Genomic_DNA"/>
</dbReference>
<proteinExistence type="predicted"/>
<dbReference type="Proteomes" id="UP001055439">
    <property type="component" value="Chromosome 8"/>
</dbReference>
<dbReference type="AlphaFoldDB" id="A0A9E7HVT4"/>